<organism evidence="1 2">
    <name type="scientific">Cyclocybe aegerita</name>
    <name type="common">Black poplar mushroom</name>
    <name type="synonym">Agrocybe aegerita</name>
    <dbReference type="NCBI Taxonomy" id="1973307"/>
    <lineage>
        <taxon>Eukaryota</taxon>
        <taxon>Fungi</taxon>
        <taxon>Dikarya</taxon>
        <taxon>Basidiomycota</taxon>
        <taxon>Agaricomycotina</taxon>
        <taxon>Agaricomycetes</taxon>
        <taxon>Agaricomycetidae</taxon>
        <taxon>Agaricales</taxon>
        <taxon>Agaricineae</taxon>
        <taxon>Bolbitiaceae</taxon>
        <taxon>Cyclocybe</taxon>
    </lineage>
</organism>
<protein>
    <recommendedName>
        <fullName evidence="3">BTB domain-containing protein</fullName>
    </recommendedName>
</protein>
<accession>A0A8S0XX32</accession>
<evidence type="ECO:0000313" key="1">
    <source>
        <dbReference type="EMBL" id="CAA7267441.1"/>
    </source>
</evidence>
<sequence length="308" mass="35436">MDSHETWPKSSPKSTVVRHPEFYFADGSIILIIEKTALRIHQSVLTHHSEVFKGLWDVPQLSKLEMYDGCPSVVLSDSVNNLIDVMRPSHFDKIAPETSLMELVTFISGILRISTKYGMLQIRQKCISIIQDKFPSMLAGCDNILRCKIQYMPSEIIRVIPLAREMNIPHVLPWAFYLCAQISVEELLENQMLSWQDKALCLAGKENLWEMQCTVTHTFLLNFWPSPHCSTGCKMRMPTTFTLKDFESLRTSPHLLGEYQDWTGLRLCAKCQAFAQAQHQEGREKVWQKLPGLFHLGTWDDIFKDQSC</sequence>
<gene>
    <name evidence="1" type="ORF">AAE3_LOCUS9781</name>
</gene>
<reference evidence="1 2" key="1">
    <citation type="submission" date="2020-01" db="EMBL/GenBank/DDBJ databases">
        <authorList>
            <person name="Gupta K D."/>
        </authorList>
    </citation>
    <scope>NUCLEOTIDE SEQUENCE [LARGE SCALE GENOMIC DNA]</scope>
</reference>
<evidence type="ECO:0000313" key="2">
    <source>
        <dbReference type="Proteomes" id="UP000467700"/>
    </source>
</evidence>
<dbReference type="OrthoDB" id="3218112at2759"/>
<dbReference type="AlphaFoldDB" id="A0A8S0XX32"/>
<dbReference type="EMBL" id="CACVBS010000060">
    <property type="protein sequence ID" value="CAA7267441.1"/>
    <property type="molecule type" value="Genomic_DNA"/>
</dbReference>
<dbReference type="Proteomes" id="UP000467700">
    <property type="component" value="Unassembled WGS sequence"/>
</dbReference>
<comment type="caution">
    <text evidence="1">The sequence shown here is derived from an EMBL/GenBank/DDBJ whole genome shotgun (WGS) entry which is preliminary data.</text>
</comment>
<proteinExistence type="predicted"/>
<name>A0A8S0XX32_CYCAE</name>
<evidence type="ECO:0008006" key="3">
    <source>
        <dbReference type="Google" id="ProtNLM"/>
    </source>
</evidence>
<keyword evidence="2" id="KW-1185">Reference proteome</keyword>